<feature type="compositionally biased region" description="Gly residues" evidence="3">
    <location>
        <begin position="241"/>
        <end position="264"/>
    </location>
</feature>
<evidence type="ECO:0000313" key="7">
    <source>
        <dbReference type="Proteomes" id="UP001278500"/>
    </source>
</evidence>
<feature type="region of interest" description="Disordered" evidence="3">
    <location>
        <begin position="241"/>
        <end position="271"/>
    </location>
</feature>
<comment type="caution">
    <text evidence="6">The sequence shown here is derived from an EMBL/GenBank/DDBJ whole genome shotgun (WGS) entry which is preliminary data.</text>
</comment>
<dbReference type="GO" id="GO:0000506">
    <property type="term" value="C:glycosylphosphatidylinositol-N-acetylglucosaminyltransferase (GPI-GnT) complex"/>
    <property type="evidence" value="ECO:0007669"/>
    <property type="project" value="InterPro"/>
</dbReference>
<comment type="pathway">
    <text evidence="1">Glycolipid biosynthesis; glycosylphosphatidylinositol-anchor biosynthesis.</text>
</comment>
<keyword evidence="6" id="KW-0808">Transferase</keyword>
<reference evidence="6" key="1">
    <citation type="journal article" date="2023" name="Mol. Phylogenet. Evol.">
        <title>Genome-scale phylogeny and comparative genomics of the fungal order Sordariales.</title>
        <authorList>
            <person name="Hensen N."/>
            <person name="Bonometti L."/>
            <person name="Westerberg I."/>
            <person name="Brannstrom I.O."/>
            <person name="Guillou S."/>
            <person name="Cros-Aarteil S."/>
            <person name="Calhoun S."/>
            <person name="Haridas S."/>
            <person name="Kuo A."/>
            <person name="Mondo S."/>
            <person name="Pangilinan J."/>
            <person name="Riley R."/>
            <person name="LaButti K."/>
            <person name="Andreopoulos B."/>
            <person name="Lipzen A."/>
            <person name="Chen C."/>
            <person name="Yan M."/>
            <person name="Daum C."/>
            <person name="Ng V."/>
            <person name="Clum A."/>
            <person name="Steindorff A."/>
            <person name="Ohm R.A."/>
            <person name="Martin F."/>
            <person name="Silar P."/>
            <person name="Natvig D.O."/>
            <person name="Lalanne C."/>
            <person name="Gautier V."/>
            <person name="Ament-Velasquez S.L."/>
            <person name="Kruys A."/>
            <person name="Hutchinson M.I."/>
            <person name="Powell A.J."/>
            <person name="Barry K."/>
            <person name="Miller A.N."/>
            <person name="Grigoriev I.V."/>
            <person name="Debuchy R."/>
            <person name="Gladieux P."/>
            <person name="Hiltunen Thoren M."/>
            <person name="Johannesson H."/>
        </authorList>
    </citation>
    <scope>NUCLEOTIDE SEQUENCE</scope>
    <source>
        <strain evidence="6">CBS 560.94</strain>
    </source>
</reference>
<sequence>MLTTTPYLTIRRPSPTTAEFTLTTCPPLTLPLRAALFGVLCLRFIAVLSVIIGIYSAFFSPPAGPPPPIFPSGTGYSLLDFDLNNFLLHILHLLYVSRPGQSLASLAVSLPPYAVLALSFVTAYMALFARIHTTESLLVLRGLGIQMSSSVGGGNFFRLGGGTFMKRTRFIPTEKIQDILINEAFKGFEVRYYLVIVVEGEEDVVVCFPRLLPRRKIVERVWRGARGCLYEKDGPVLSAGAGGGSGSHGGNGAWRGGNGNNGSGRGDEKGG</sequence>
<evidence type="ECO:0000313" key="6">
    <source>
        <dbReference type="EMBL" id="KAK3345185.1"/>
    </source>
</evidence>
<dbReference type="AlphaFoldDB" id="A0AAE0MRN2"/>
<keyword evidence="4" id="KW-1133">Transmembrane helix</keyword>
<dbReference type="EMBL" id="JAUEPP010000004">
    <property type="protein sequence ID" value="KAK3345185.1"/>
    <property type="molecule type" value="Genomic_DNA"/>
</dbReference>
<accession>A0AAE0MRN2</accession>
<feature type="domain" description="Phosphatidylinositol N-acetylglucosaminyltransferase subunit H conserved" evidence="5">
    <location>
        <begin position="136"/>
        <end position="209"/>
    </location>
</feature>
<dbReference type="Pfam" id="PF10181">
    <property type="entry name" value="PIG-H"/>
    <property type="match status" value="1"/>
</dbReference>
<reference evidence="6" key="2">
    <citation type="submission" date="2023-06" db="EMBL/GenBank/DDBJ databases">
        <authorList>
            <consortium name="Lawrence Berkeley National Laboratory"/>
            <person name="Haridas S."/>
            <person name="Hensen N."/>
            <person name="Bonometti L."/>
            <person name="Westerberg I."/>
            <person name="Brannstrom I.O."/>
            <person name="Guillou S."/>
            <person name="Cros-Aarteil S."/>
            <person name="Calhoun S."/>
            <person name="Kuo A."/>
            <person name="Mondo S."/>
            <person name="Pangilinan J."/>
            <person name="Riley R."/>
            <person name="Labutti K."/>
            <person name="Andreopoulos B."/>
            <person name="Lipzen A."/>
            <person name="Chen C."/>
            <person name="Yanf M."/>
            <person name="Daum C."/>
            <person name="Ng V."/>
            <person name="Clum A."/>
            <person name="Steindorff A."/>
            <person name="Ohm R."/>
            <person name="Martin F."/>
            <person name="Silar P."/>
            <person name="Natvig D."/>
            <person name="Lalanne C."/>
            <person name="Gautier V."/>
            <person name="Ament-Velasquez S.L."/>
            <person name="Kruys A."/>
            <person name="Hutchinson M.I."/>
            <person name="Powell A.J."/>
            <person name="Barry K."/>
            <person name="Miller A.N."/>
            <person name="Grigoriev I.V."/>
            <person name="Debuchy R."/>
            <person name="Gladieux P."/>
            <person name="Thoren M.H."/>
            <person name="Johannesson H."/>
        </authorList>
    </citation>
    <scope>NUCLEOTIDE SEQUENCE</scope>
    <source>
        <strain evidence="6">CBS 560.94</strain>
    </source>
</reference>
<dbReference type="InterPro" id="IPR019328">
    <property type="entry name" value="PIGH-H_dom"/>
</dbReference>
<comment type="similarity">
    <text evidence="2">Belongs to the PIGH family.</text>
</comment>
<feature type="transmembrane region" description="Helical" evidence="4">
    <location>
        <begin position="138"/>
        <end position="157"/>
    </location>
</feature>
<evidence type="ECO:0000259" key="5">
    <source>
        <dbReference type="Pfam" id="PF10181"/>
    </source>
</evidence>
<name>A0AAE0MRN2_9PEZI</name>
<keyword evidence="4" id="KW-0812">Transmembrane</keyword>
<protein>
    <submittedName>
        <fullName evidence="6">GPI-GlcNAc transferase complex, PIG-H component-domain-containing protein</fullName>
    </submittedName>
</protein>
<evidence type="ECO:0000256" key="3">
    <source>
        <dbReference type="SAM" id="MobiDB-lite"/>
    </source>
</evidence>
<feature type="transmembrane region" description="Helical" evidence="4">
    <location>
        <begin position="103"/>
        <end position="126"/>
    </location>
</feature>
<organism evidence="6 7">
    <name type="scientific">Neurospora tetraspora</name>
    <dbReference type="NCBI Taxonomy" id="94610"/>
    <lineage>
        <taxon>Eukaryota</taxon>
        <taxon>Fungi</taxon>
        <taxon>Dikarya</taxon>
        <taxon>Ascomycota</taxon>
        <taxon>Pezizomycotina</taxon>
        <taxon>Sordariomycetes</taxon>
        <taxon>Sordariomycetidae</taxon>
        <taxon>Sordariales</taxon>
        <taxon>Sordariaceae</taxon>
        <taxon>Neurospora</taxon>
    </lineage>
</organism>
<keyword evidence="4" id="KW-0472">Membrane</keyword>
<evidence type="ECO:0000256" key="4">
    <source>
        <dbReference type="SAM" id="Phobius"/>
    </source>
</evidence>
<dbReference type="GO" id="GO:0006506">
    <property type="term" value="P:GPI anchor biosynthetic process"/>
    <property type="evidence" value="ECO:0007669"/>
    <property type="project" value="InterPro"/>
</dbReference>
<proteinExistence type="inferred from homology"/>
<dbReference type="PANTHER" id="PTHR15231:SF1">
    <property type="entry name" value="PHOSPHATIDYLINOSITOL N-ACETYLGLUCOSAMINYLTRANSFERASE SUBUNIT H"/>
    <property type="match status" value="1"/>
</dbReference>
<feature type="transmembrane region" description="Helical" evidence="4">
    <location>
        <begin position="78"/>
        <end position="96"/>
    </location>
</feature>
<feature type="transmembrane region" description="Helical" evidence="4">
    <location>
        <begin position="34"/>
        <end position="58"/>
    </location>
</feature>
<evidence type="ECO:0000256" key="1">
    <source>
        <dbReference type="ARBA" id="ARBA00004687"/>
    </source>
</evidence>
<dbReference type="GeneID" id="87867717"/>
<dbReference type="InterPro" id="IPR044215">
    <property type="entry name" value="PIG-H"/>
</dbReference>
<evidence type="ECO:0000256" key="2">
    <source>
        <dbReference type="ARBA" id="ARBA00009610"/>
    </source>
</evidence>
<keyword evidence="7" id="KW-1185">Reference proteome</keyword>
<dbReference type="RefSeq" id="XP_062681798.1">
    <property type="nucleotide sequence ID" value="XM_062830563.1"/>
</dbReference>
<dbReference type="GO" id="GO:0016740">
    <property type="term" value="F:transferase activity"/>
    <property type="evidence" value="ECO:0007669"/>
    <property type="project" value="UniProtKB-KW"/>
</dbReference>
<gene>
    <name evidence="6" type="ORF">B0H65DRAFT_573960</name>
</gene>
<dbReference type="PANTHER" id="PTHR15231">
    <property type="entry name" value="PHOSPHATIDYLINOSITOL N-ACETYLGLUCOSAMINYLTRANSFERASE SUBUNIT H"/>
    <property type="match status" value="1"/>
</dbReference>
<dbReference type="Proteomes" id="UP001278500">
    <property type="component" value="Unassembled WGS sequence"/>
</dbReference>